<dbReference type="InterPro" id="IPR052187">
    <property type="entry name" value="MFSD1"/>
</dbReference>
<dbReference type="RefSeq" id="WP_130110758.1">
    <property type="nucleotide sequence ID" value="NZ_CP035806.1"/>
</dbReference>
<dbReference type="GO" id="GO:0022857">
    <property type="term" value="F:transmembrane transporter activity"/>
    <property type="evidence" value="ECO:0007669"/>
    <property type="project" value="InterPro"/>
</dbReference>
<dbReference type="OrthoDB" id="4332123at2"/>
<comment type="catalytic activity">
    <reaction evidence="11">
        <text>L-alpha-aminoacyl-L-arginine(out) = L-alpha-aminoacyl-L-arginine(in)</text>
        <dbReference type="Rhea" id="RHEA:79367"/>
        <dbReference type="ChEBI" id="CHEBI:229968"/>
    </reaction>
</comment>
<feature type="transmembrane region" description="Helical" evidence="26">
    <location>
        <begin position="293"/>
        <end position="313"/>
    </location>
</feature>
<evidence type="ECO:0000256" key="5">
    <source>
        <dbReference type="ARBA" id="ARBA00022692"/>
    </source>
</evidence>
<evidence type="ECO:0000256" key="9">
    <source>
        <dbReference type="ARBA" id="ARBA00044876"/>
    </source>
</evidence>
<feature type="transmembrane region" description="Helical" evidence="26">
    <location>
        <begin position="384"/>
        <end position="408"/>
    </location>
</feature>
<feature type="transmembrane region" description="Helical" evidence="26">
    <location>
        <begin position="260"/>
        <end position="281"/>
    </location>
</feature>
<evidence type="ECO:0000256" key="3">
    <source>
        <dbReference type="ARBA" id="ARBA00008335"/>
    </source>
</evidence>
<feature type="transmembrane region" description="Helical" evidence="26">
    <location>
        <begin position="325"/>
        <end position="345"/>
    </location>
</feature>
<comment type="catalytic activity">
    <reaction evidence="21">
        <text>L-lysyl-glycine(out) = L-lysyl-glycine(in)</text>
        <dbReference type="Rhea" id="RHEA:79407"/>
        <dbReference type="ChEBI" id="CHEBI:191202"/>
    </reaction>
</comment>
<feature type="transmembrane region" description="Helical" evidence="26">
    <location>
        <begin position="47"/>
        <end position="70"/>
    </location>
</feature>
<feature type="transmembrane region" description="Helical" evidence="26">
    <location>
        <begin position="164"/>
        <end position="186"/>
    </location>
</feature>
<evidence type="ECO:0000313" key="29">
    <source>
        <dbReference type="Proteomes" id="UP000289260"/>
    </source>
</evidence>
<dbReference type="SUPFAM" id="SSF103473">
    <property type="entry name" value="MFS general substrate transporter"/>
    <property type="match status" value="1"/>
</dbReference>
<feature type="transmembrane region" description="Helical" evidence="26">
    <location>
        <begin position="77"/>
        <end position="97"/>
    </location>
</feature>
<feature type="transmembrane region" description="Helical" evidence="26">
    <location>
        <begin position="351"/>
        <end position="372"/>
    </location>
</feature>
<keyword evidence="5 26" id="KW-0812">Transmembrane</keyword>
<dbReference type="KEGG" id="ltr:EVS81_13070"/>
<keyword evidence="6 26" id="KW-1133">Transmembrane helix</keyword>
<evidence type="ECO:0000256" key="19">
    <source>
        <dbReference type="ARBA" id="ARBA00044912"/>
    </source>
</evidence>
<evidence type="ECO:0000256" key="17">
    <source>
        <dbReference type="ARBA" id="ARBA00044900"/>
    </source>
</evidence>
<evidence type="ECO:0000256" key="1">
    <source>
        <dbReference type="ARBA" id="ARBA00004155"/>
    </source>
</evidence>
<comment type="subunit">
    <text evidence="25">Homodimer. Interacts with lysosomal protein GLMP (via lumenal domain); the interaction starts while both proteins are still in the endoplasmic reticulum and is required for stabilization of MFSD1 in lysosomes but has no direct effect on its targeting to lysosomes or transporter activity.</text>
</comment>
<evidence type="ECO:0000256" key="12">
    <source>
        <dbReference type="ARBA" id="ARBA00044884"/>
    </source>
</evidence>
<feature type="domain" description="Major facilitator superfamily (MFS) profile" evidence="27">
    <location>
        <begin position="12"/>
        <end position="452"/>
    </location>
</feature>
<comment type="catalytic activity">
    <reaction evidence="17">
        <text>L-lysyl-L-lysine(out) = L-lysyl-L-lysine(in)</text>
        <dbReference type="Rhea" id="RHEA:79403"/>
        <dbReference type="ChEBI" id="CHEBI:229956"/>
    </reaction>
</comment>
<comment type="catalytic activity">
    <reaction evidence="14">
        <text>L-alpha-aminoacyl-L-lysine(out) = L-alpha-aminoacyl-L-lysine(in)</text>
        <dbReference type="Rhea" id="RHEA:79383"/>
        <dbReference type="ChEBI" id="CHEBI:229966"/>
    </reaction>
</comment>
<dbReference type="Gene3D" id="1.20.1250.20">
    <property type="entry name" value="MFS general substrate transporter like domains"/>
    <property type="match status" value="2"/>
</dbReference>
<evidence type="ECO:0000256" key="15">
    <source>
        <dbReference type="ARBA" id="ARBA00044898"/>
    </source>
</evidence>
<dbReference type="AlphaFoldDB" id="A0A4P6KHU5"/>
<evidence type="ECO:0000256" key="20">
    <source>
        <dbReference type="ARBA" id="ARBA00044919"/>
    </source>
</evidence>
<evidence type="ECO:0000256" key="26">
    <source>
        <dbReference type="SAM" id="Phobius"/>
    </source>
</evidence>
<dbReference type="InterPro" id="IPR020846">
    <property type="entry name" value="MFS_dom"/>
</dbReference>
<dbReference type="PANTHER" id="PTHR23512:SF3">
    <property type="entry name" value="MAJOR FACILITATOR SUPERFAMILY DOMAIN-CONTAINING PROTEIN 1"/>
    <property type="match status" value="1"/>
</dbReference>
<comment type="function">
    <text evidence="24">Lysosomal dipeptide uniporter that selectively exports lysine, arginine or histidine-containing dipeptides with a net positive charge from the lysosome lumen into the cytosol. Could play a role in a specific type of protein O-glycosylation indirectly regulating macrophages migration and tissue invasion. Also essential for liver homeostasis.</text>
</comment>
<comment type="catalytic activity">
    <reaction evidence="15">
        <text>L-aspartyl-L-lysine(out) = L-aspartyl-L-lysine(in)</text>
        <dbReference type="Rhea" id="RHEA:79411"/>
        <dbReference type="ChEBI" id="CHEBI:229953"/>
    </reaction>
</comment>
<evidence type="ECO:0000256" key="10">
    <source>
        <dbReference type="ARBA" id="ARBA00044878"/>
    </source>
</evidence>
<evidence type="ECO:0000256" key="25">
    <source>
        <dbReference type="ARBA" id="ARBA00046376"/>
    </source>
</evidence>
<dbReference type="Pfam" id="PF07690">
    <property type="entry name" value="MFS_1"/>
    <property type="match status" value="1"/>
</dbReference>
<evidence type="ECO:0000256" key="23">
    <source>
        <dbReference type="ARBA" id="ARBA00045018"/>
    </source>
</evidence>
<evidence type="ECO:0000259" key="27">
    <source>
        <dbReference type="PROSITE" id="PS50850"/>
    </source>
</evidence>
<comment type="catalytic activity">
    <reaction evidence="16">
        <text>L-arginyl-L-alpha-amino acid(out) = L-arginyl-L-alpha-amino acid(in)</text>
        <dbReference type="Rhea" id="RHEA:79371"/>
        <dbReference type="ChEBI" id="CHEBI:84315"/>
    </reaction>
</comment>
<protein>
    <recommendedName>
        <fullName evidence="22">Lysosomal dipeptide transporter MFSD1</fullName>
    </recommendedName>
    <alternativeName>
        <fullName evidence="23">Major facilitator superfamily domain-containing protein 1</fullName>
    </alternativeName>
</protein>
<comment type="catalytic activity">
    <reaction evidence="13">
        <text>L-lysyl-L-alpha-amino acid(out) = L-lysyl-L-alpha-amino acid(in)</text>
        <dbReference type="Rhea" id="RHEA:79387"/>
        <dbReference type="ChEBI" id="CHEBI:229965"/>
    </reaction>
</comment>
<dbReference type="GO" id="GO:0005765">
    <property type="term" value="C:lysosomal membrane"/>
    <property type="evidence" value="ECO:0007669"/>
    <property type="project" value="UniProtKB-SubCell"/>
</dbReference>
<dbReference type="InterPro" id="IPR011701">
    <property type="entry name" value="MFS"/>
</dbReference>
<evidence type="ECO:0000256" key="16">
    <source>
        <dbReference type="ARBA" id="ARBA00044899"/>
    </source>
</evidence>
<dbReference type="Proteomes" id="UP000289260">
    <property type="component" value="Chromosome"/>
</dbReference>
<evidence type="ECO:0000256" key="2">
    <source>
        <dbReference type="ARBA" id="ARBA00004651"/>
    </source>
</evidence>
<comment type="catalytic activity">
    <reaction evidence="18">
        <text>L-arginyl-glycine(out) = L-arginyl-glycine(in)</text>
        <dbReference type="Rhea" id="RHEA:79391"/>
        <dbReference type="ChEBI" id="CHEBI:229955"/>
    </reaction>
</comment>
<comment type="catalytic activity">
    <reaction evidence="20">
        <text>L-alanyl-L-lysine(out) = L-alanyl-L-lysine(in)</text>
        <dbReference type="Rhea" id="RHEA:79415"/>
        <dbReference type="ChEBI" id="CHEBI:192470"/>
    </reaction>
</comment>
<comment type="catalytic activity">
    <reaction evidence="10">
        <text>L-histidyl-glycine(out) = L-histidyl-glycine(in)</text>
        <dbReference type="Rhea" id="RHEA:79395"/>
        <dbReference type="ChEBI" id="CHEBI:229957"/>
    </reaction>
</comment>
<evidence type="ECO:0000256" key="6">
    <source>
        <dbReference type="ARBA" id="ARBA00022989"/>
    </source>
</evidence>
<name>A0A4P6KHU5_9MICO</name>
<dbReference type="PANTHER" id="PTHR23512">
    <property type="entry name" value="MAJOR FACILITATOR SUPERFAMILY DOMAIN-CONTAINING PROTEIN 1"/>
    <property type="match status" value="1"/>
</dbReference>
<comment type="subcellular location">
    <subcellularLocation>
        <location evidence="2">Cell membrane</location>
        <topology evidence="2">Multi-pass membrane protein</topology>
    </subcellularLocation>
    <subcellularLocation>
        <location evidence="1">Lysosome membrane</location>
        <topology evidence="1">Multi-pass membrane protein</topology>
    </subcellularLocation>
</comment>
<evidence type="ECO:0000256" key="4">
    <source>
        <dbReference type="ARBA" id="ARBA00022448"/>
    </source>
</evidence>
<evidence type="ECO:0000256" key="24">
    <source>
        <dbReference type="ARBA" id="ARBA00045709"/>
    </source>
</evidence>
<sequence length="463" mass="49026">MRTARPLLPWVVWGVAALAYAVAIINRSSLSALGPAAQEHFGIDATALSMFAMIQLVVYAGLQVPVGVLLDRFGSTNMILGGGVLMVIGQTVMALAPDVSLAILARVLVGAGDACTFISVMRILPEWFAVRQLPTVSQLTGLIGQAGQLVSVAPLALLVSVAGWASGFLGIAAAGLLVALLGSLVLRNRPGDSTLAERIIGRQSRTSRDARSLATPPVTGVVEMAPPATEMIPVMKEPRVRGLGFWSRARRLLRIPGVRLAYWVHFTSPFAANVFILLWGTPFLVGGVGLSPPAASGLLSLTVVSSMLAGLLLGPISSRFVERRVWINVGITVALATVWIAVLLWPGAPPMWLLVLLLVVMPFGGPASMIAFEVARSHTPRSFAGFGTGLVNTAGFTASLLVILLIGLVLDLQGAGSPEDYSLGAFKVAFAVQVPFWLLGLTMIVIEARRTKGWMQEHGRRLR</sequence>
<reference evidence="28 29" key="1">
    <citation type="submission" date="2019-02" db="EMBL/GenBank/DDBJ databases">
        <authorList>
            <person name="Sun L."/>
            <person name="Pan D."/>
            <person name="Wu X."/>
        </authorList>
    </citation>
    <scope>NUCLEOTIDE SEQUENCE [LARGE SCALE GENOMIC DNA]</scope>
    <source>
        <strain evidence="28 29">JW-1</strain>
    </source>
</reference>
<feature type="transmembrane region" description="Helical" evidence="26">
    <location>
        <begin position="428"/>
        <end position="446"/>
    </location>
</feature>
<organism evidence="28 29">
    <name type="scientific">Leucobacter triazinivorans</name>
    <dbReference type="NCBI Taxonomy" id="1784719"/>
    <lineage>
        <taxon>Bacteria</taxon>
        <taxon>Bacillati</taxon>
        <taxon>Actinomycetota</taxon>
        <taxon>Actinomycetes</taxon>
        <taxon>Micrococcales</taxon>
        <taxon>Microbacteriaceae</taxon>
        <taxon>Leucobacter</taxon>
    </lineage>
</organism>
<evidence type="ECO:0000256" key="11">
    <source>
        <dbReference type="ARBA" id="ARBA00044881"/>
    </source>
</evidence>
<dbReference type="CDD" id="cd06174">
    <property type="entry name" value="MFS"/>
    <property type="match status" value="1"/>
</dbReference>
<evidence type="ECO:0000256" key="21">
    <source>
        <dbReference type="ARBA" id="ARBA00044924"/>
    </source>
</evidence>
<comment type="similarity">
    <text evidence="3">Belongs to the major facilitator superfamily.</text>
</comment>
<evidence type="ECO:0000256" key="7">
    <source>
        <dbReference type="ARBA" id="ARBA00023136"/>
    </source>
</evidence>
<evidence type="ECO:0000256" key="8">
    <source>
        <dbReference type="ARBA" id="ARBA00023228"/>
    </source>
</evidence>
<dbReference type="InterPro" id="IPR036259">
    <property type="entry name" value="MFS_trans_sf"/>
</dbReference>
<comment type="catalytic activity">
    <reaction evidence="12">
        <text>L-alpha-aminoacyl-L-histidine(out) = L-alpha-aminoacyl-L-histidine(in)</text>
        <dbReference type="Rhea" id="RHEA:79375"/>
        <dbReference type="ChEBI" id="CHEBI:229967"/>
    </reaction>
</comment>
<keyword evidence="7 26" id="KW-0472">Membrane</keyword>
<proteinExistence type="inferred from homology"/>
<dbReference type="GO" id="GO:0005886">
    <property type="term" value="C:plasma membrane"/>
    <property type="evidence" value="ECO:0007669"/>
    <property type="project" value="UniProtKB-SubCell"/>
</dbReference>
<comment type="catalytic activity">
    <reaction evidence="9">
        <text>L-lysyl-L-alanine(out) = L-lysyl-L-alanine(in)</text>
        <dbReference type="Rhea" id="RHEA:79399"/>
        <dbReference type="ChEBI" id="CHEBI:229954"/>
    </reaction>
</comment>
<gene>
    <name evidence="28" type="ORF">EVS81_13070</name>
</gene>
<evidence type="ECO:0000256" key="22">
    <source>
        <dbReference type="ARBA" id="ARBA00044985"/>
    </source>
</evidence>
<accession>A0A4P6KHU5</accession>
<keyword evidence="4" id="KW-0813">Transport</keyword>
<evidence type="ECO:0000256" key="18">
    <source>
        <dbReference type="ARBA" id="ARBA00044903"/>
    </source>
</evidence>
<keyword evidence="29" id="KW-1185">Reference proteome</keyword>
<evidence type="ECO:0000313" key="28">
    <source>
        <dbReference type="EMBL" id="QBE49641.1"/>
    </source>
</evidence>
<evidence type="ECO:0000256" key="14">
    <source>
        <dbReference type="ARBA" id="ARBA00044893"/>
    </source>
</evidence>
<dbReference type="PROSITE" id="PS50850">
    <property type="entry name" value="MFS"/>
    <property type="match status" value="1"/>
</dbReference>
<comment type="catalytic activity">
    <reaction evidence="19">
        <text>L-histidyl-L-alpha-amino acid(out) = L-histidyl-L-alpha-amino acid(in)</text>
        <dbReference type="Rhea" id="RHEA:79379"/>
        <dbReference type="ChEBI" id="CHEBI:229964"/>
    </reaction>
</comment>
<evidence type="ECO:0000256" key="13">
    <source>
        <dbReference type="ARBA" id="ARBA00044891"/>
    </source>
</evidence>
<keyword evidence="8" id="KW-0458">Lysosome</keyword>
<dbReference type="EMBL" id="CP035806">
    <property type="protein sequence ID" value="QBE49641.1"/>
    <property type="molecule type" value="Genomic_DNA"/>
</dbReference>